<keyword evidence="1" id="KW-0472">Membrane</keyword>
<proteinExistence type="predicted"/>
<keyword evidence="1" id="KW-0812">Transmembrane</keyword>
<keyword evidence="1" id="KW-1133">Transmembrane helix</keyword>
<evidence type="ECO:0000313" key="2">
    <source>
        <dbReference type="EMBL" id="GAA4460073.1"/>
    </source>
</evidence>
<reference evidence="3" key="1">
    <citation type="journal article" date="2019" name="Int. J. Syst. Evol. Microbiol.">
        <title>The Global Catalogue of Microorganisms (GCM) 10K type strain sequencing project: providing services to taxonomists for standard genome sequencing and annotation.</title>
        <authorList>
            <consortium name="The Broad Institute Genomics Platform"/>
            <consortium name="The Broad Institute Genome Sequencing Center for Infectious Disease"/>
            <person name="Wu L."/>
            <person name="Ma J."/>
        </authorList>
    </citation>
    <scope>NUCLEOTIDE SEQUENCE [LARGE SCALE GENOMIC DNA]</scope>
    <source>
        <strain evidence="3">JCM 17759</strain>
    </source>
</reference>
<name>A0ABP8N595_9BACT</name>
<keyword evidence="3" id="KW-1185">Reference proteome</keyword>
<comment type="caution">
    <text evidence="2">The sequence shown here is derived from an EMBL/GenBank/DDBJ whole genome shotgun (WGS) entry which is preliminary data.</text>
</comment>
<feature type="transmembrane region" description="Helical" evidence="1">
    <location>
        <begin position="63"/>
        <end position="93"/>
    </location>
</feature>
<evidence type="ECO:0000256" key="1">
    <source>
        <dbReference type="SAM" id="Phobius"/>
    </source>
</evidence>
<organism evidence="2 3">
    <name type="scientific">Novipirellula rosea</name>
    <dbReference type="NCBI Taxonomy" id="1031540"/>
    <lineage>
        <taxon>Bacteria</taxon>
        <taxon>Pseudomonadati</taxon>
        <taxon>Planctomycetota</taxon>
        <taxon>Planctomycetia</taxon>
        <taxon>Pirellulales</taxon>
        <taxon>Pirellulaceae</taxon>
        <taxon>Novipirellula</taxon>
    </lineage>
</organism>
<dbReference type="Proteomes" id="UP001500840">
    <property type="component" value="Unassembled WGS sequence"/>
</dbReference>
<gene>
    <name evidence="2" type="ORF">GCM10023156_40520</name>
</gene>
<protein>
    <submittedName>
        <fullName evidence="2">Uncharacterized protein</fullName>
    </submittedName>
</protein>
<dbReference type="EMBL" id="BAABGA010000049">
    <property type="protein sequence ID" value="GAA4460073.1"/>
    <property type="molecule type" value="Genomic_DNA"/>
</dbReference>
<sequence length="102" mass="11079">MGVDAFLLFSGAAARLPANDVGIDKETVIFIRVFGSCVIIAINCLILFAAIRMKSLKTYPLALTGAIMAVIPCISPCYFIGIPFGIWAIIVLMRPEVKQAFR</sequence>
<feature type="transmembrane region" description="Helical" evidence="1">
    <location>
        <begin position="28"/>
        <end position="51"/>
    </location>
</feature>
<accession>A0ABP8N595</accession>
<evidence type="ECO:0000313" key="3">
    <source>
        <dbReference type="Proteomes" id="UP001500840"/>
    </source>
</evidence>